<dbReference type="Proteomes" id="UP000494256">
    <property type="component" value="Unassembled WGS sequence"/>
</dbReference>
<dbReference type="EMBL" id="CADEBD010000226">
    <property type="protein sequence ID" value="CAB3225605.1"/>
    <property type="molecule type" value="Genomic_DNA"/>
</dbReference>
<accession>A0A8S0Z0U4</accession>
<feature type="chain" id="PRO_5035720063" description="LRRNT domain-containing protein" evidence="1">
    <location>
        <begin position="22"/>
        <end position="96"/>
    </location>
</feature>
<evidence type="ECO:0000313" key="3">
    <source>
        <dbReference type="Proteomes" id="UP000494256"/>
    </source>
</evidence>
<keyword evidence="1" id="KW-0732">Signal</keyword>
<sequence length="96" mass="9981">MGRAVALVVGALVLAAALARAACPARTSDCACSDAGARVSCRGLGLRRLPPLHENLLSFTLDNLMCKINEPLLSESESVLLSIQAYVPSLTCSQAP</sequence>
<organism evidence="2 3">
    <name type="scientific">Arctia plantaginis</name>
    <name type="common">Wood tiger moth</name>
    <name type="synonym">Phalaena plantaginis</name>
    <dbReference type="NCBI Taxonomy" id="874455"/>
    <lineage>
        <taxon>Eukaryota</taxon>
        <taxon>Metazoa</taxon>
        <taxon>Ecdysozoa</taxon>
        <taxon>Arthropoda</taxon>
        <taxon>Hexapoda</taxon>
        <taxon>Insecta</taxon>
        <taxon>Pterygota</taxon>
        <taxon>Neoptera</taxon>
        <taxon>Endopterygota</taxon>
        <taxon>Lepidoptera</taxon>
        <taxon>Glossata</taxon>
        <taxon>Ditrysia</taxon>
        <taxon>Noctuoidea</taxon>
        <taxon>Erebidae</taxon>
        <taxon>Arctiinae</taxon>
        <taxon>Arctia</taxon>
    </lineage>
</organism>
<gene>
    <name evidence="2" type="ORF">APLA_LOCUS2332</name>
</gene>
<evidence type="ECO:0008006" key="4">
    <source>
        <dbReference type="Google" id="ProtNLM"/>
    </source>
</evidence>
<evidence type="ECO:0000313" key="2">
    <source>
        <dbReference type="EMBL" id="CAB3225605.1"/>
    </source>
</evidence>
<name>A0A8S0Z0U4_ARCPL</name>
<evidence type="ECO:0000256" key="1">
    <source>
        <dbReference type="SAM" id="SignalP"/>
    </source>
</evidence>
<comment type="caution">
    <text evidence="2">The sequence shown here is derived from an EMBL/GenBank/DDBJ whole genome shotgun (WGS) entry which is preliminary data.</text>
</comment>
<feature type="signal peptide" evidence="1">
    <location>
        <begin position="1"/>
        <end position="21"/>
    </location>
</feature>
<reference evidence="2 3" key="1">
    <citation type="submission" date="2020-04" db="EMBL/GenBank/DDBJ databases">
        <authorList>
            <person name="Wallbank WR R."/>
            <person name="Pardo Diaz C."/>
            <person name="Kozak K."/>
            <person name="Martin S."/>
            <person name="Jiggins C."/>
            <person name="Moest M."/>
            <person name="Warren A I."/>
            <person name="Byers J.R.P. K."/>
            <person name="Montejo-Kovacevich G."/>
            <person name="Yen C E."/>
        </authorList>
    </citation>
    <scope>NUCLEOTIDE SEQUENCE [LARGE SCALE GENOMIC DNA]</scope>
</reference>
<dbReference type="OrthoDB" id="7469620at2759"/>
<dbReference type="AlphaFoldDB" id="A0A8S0Z0U4"/>
<proteinExistence type="predicted"/>
<protein>
    <recommendedName>
        <fullName evidence="4">LRRNT domain-containing protein</fullName>
    </recommendedName>
</protein>